<dbReference type="Proteomes" id="UP001527090">
    <property type="component" value="Unassembled WGS sequence"/>
</dbReference>
<comment type="caution">
    <text evidence="1">The sequence shown here is derived from an EMBL/GenBank/DDBJ whole genome shotgun (WGS) entry which is preliminary data.</text>
</comment>
<reference evidence="1 2" key="1">
    <citation type="submission" date="2022-05" db="EMBL/GenBank/DDBJ databases">
        <title>Genome Sequencing of Bee-Associated Microbes.</title>
        <authorList>
            <person name="Dunlap C."/>
        </authorList>
    </citation>
    <scope>NUCLEOTIDE SEQUENCE [LARGE SCALE GENOMIC DNA]</scope>
    <source>
        <strain evidence="1 2">NRRL NRS-750</strain>
    </source>
</reference>
<evidence type="ECO:0000313" key="1">
    <source>
        <dbReference type="EMBL" id="MCY9532916.1"/>
    </source>
</evidence>
<proteinExistence type="predicted"/>
<accession>A0ABT4EGN5</accession>
<dbReference type="RefSeq" id="WP_268632991.1">
    <property type="nucleotide sequence ID" value="NZ_JAMDLY010000024.1"/>
</dbReference>
<gene>
    <name evidence="1" type="ORF">M5X04_26770</name>
</gene>
<name>A0ABT4EGN5_PAEAL</name>
<sequence>MIGTSKANESHSQVKKKRDLHADLAICDAATPGPWDSADTTDGFYILDADDYVLAATLERAVDATFILESRQGWPEAIRRAIAAEAENERLREALIEIAWRGYDEGLSAYFYSPENHARCVDIARDVLLK</sequence>
<keyword evidence="2" id="KW-1185">Reference proteome</keyword>
<protein>
    <submittedName>
        <fullName evidence="1">Uncharacterized protein</fullName>
    </submittedName>
</protein>
<dbReference type="EMBL" id="JAMDLY010000024">
    <property type="protein sequence ID" value="MCY9532916.1"/>
    <property type="molecule type" value="Genomic_DNA"/>
</dbReference>
<evidence type="ECO:0000313" key="2">
    <source>
        <dbReference type="Proteomes" id="UP001527090"/>
    </source>
</evidence>
<organism evidence="1 2">
    <name type="scientific">Paenibacillus alvei</name>
    <name type="common">Bacillus alvei</name>
    <dbReference type="NCBI Taxonomy" id="44250"/>
    <lineage>
        <taxon>Bacteria</taxon>
        <taxon>Bacillati</taxon>
        <taxon>Bacillota</taxon>
        <taxon>Bacilli</taxon>
        <taxon>Bacillales</taxon>
        <taxon>Paenibacillaceae</taxon>
        <taxon>Paenibacillus</taxon>
    </lineage>
</organism>